<dbReference type="Proteomes" id="UP000000925">
    <property type="component" value="Chromosome"/>
</dbReference>
<sequence>MTAQPQQKRIAVIGCGVAGLTAAWLLSRKHTVHCFEKNNYAGGHTRTLTIPTGSDAGTQVDTGFIVMNHRNYPLFSEVLNQLDVELADSSMSFSYEDRKSGYAYAGNRIRNLCPTIGHWGNLEHLKLLRDLWRFARIGYRDLTEGRLRNESLGAYCQRRGFSTAFLQNYLYPMGAAIWSSPIRQMQDFPAEPYLHFLENHGLLRLSNRPQWRYVKGGSKTYVKALLRSMNASLSLAEAPASIRRIEQGVVLHMPDGQALEYDEVVIGTHADEALNLLEDPTPTESKLLGAWSYQANDVVLHTDIRQLPADRNLWSSWNFARESEHHNTHPVSVSYHMNQLQHLSTRHDYIVTLNPTRPISSSAVINSTQLTHPLYSFESLASQEPLRELNGTRHTWFCGSYMGYGFHEDAVRSAVEIAKKFDIELSGHAQPQSKERAA</sequence>
<evidence type="ECO:0000259" key="1">
    <source>
        <dbReference type="Pfam" id="PF01593"/>
    </source>
</evidence>
<evidence type="ECO:0000313" key="2">
    <source>
        <dbReference type="EMBL" id="ADE54542.1"/>
    </source>
</evidence>
<dbReference type="KEGG" id="caa:Caka_1523"/>
<dbReference type="HOGENOM" id="CLU_028123_1_0_0"/>
<dbReference type="OrthoDB" id="9814556at2"/>
<proteinExistence type="predicted"/>
<dbReference type="RefSeq" id="WP_013043264.1">
    <property type="nucleotide sequence ID" value="NC_014008.1"/>
</dbReference>
<dbReference type="EMBL" id="CP001998">
    <property type="protein sequence ID" value="ADE54542.1"/>
    <property type="molecule type" value="Genomic_DNA"/>
</dbReference>
<dbReference type="PANTHER" id="PTHR42923">
    <property type="entry name" value="PROTOPORPHYRINOGEN OXIDASE"/>
    <property type="match status" value="1"/>
</dbReference>
<dbReference type="Gene3D" id="1.10.405.20">
    <property type="match status" value="1"/>
</dbReference>
<dbReference type="SUPFAM" id="SSF51905">
    <property type="entry name" value="FAD/NAD(P)-binding domain"/>
    <property type="match status" value="1"/>
</dbReference>
<reference evidence="2 3" key="1">
    <citation type="journal article" date="2010" name="Stand. Genomic Sci.">
        <title>Complete genome sequence of Coraliomargarita akajimensis type strain (04OKA010-24).</title>
        <authorList>
            <person name="Mavromatis K."/>
            <person name="Abt B."/>
            <person name="Brambilla E."/>
            <person name="Lapidus A."/>
            <person name="Copeland A."/>
            <person name="Deshpande S."/>
            <person name="Nolan M."/>
            <person name="Lucas S."/>
            <person name="Tice H."/>
            <person name="Cheng J.F."/>
            <person name="Han C."/>
            <person name="Detter J.C."/>
            <person name="Woyke T."/>
            <person name="Goodwin L."/>
            <person name="Pitluck S."/>
            <person name="Held B."/>
            <person name="Brettin T."/>
            <person name="Tapia R."/>
            <person name="Ivanova N."/>
            <person name="Mikhailova N."/>
            <person name="Pati A."/>
            <person name="Liolios K."/>
            <person name="Chen A."/>
            <person name="Palaniappan K."/>
            <person name="Land M."/>
            <person name="Hauser L."/>
            <person name="Chang Y.J."/>
            <person name="Jeffries C.D."/>
            <person name="Rohde M."/>
            <person name="Goker M."/>
            <person name="Bristow J."/>
            <person name="Eisen J.A."/>
            <person name="Markowitz V."/>
            <person name="Hugenholtz P."/>
            <person name="Klenk H.P."/>
            <person name="Kyrpides N.C."/>
        </authorList>
    </citation>
    <scope>NUCLEOTIDE SEQUENCE [LARGE SCALE GENOMIC DNA]</scope>
    <source>
        <strain evidence="3">DSM 45221 / IAM 15411 / JCM 23193 / KCTC 12865</strain>
    </source>
</reference>
<accession>D5EJE3</accession>
<dbReference type="InterPro" id="IPR050464">
    <property type="entry name" value="Zeta_carotene_desat/Oxidored"/>
</dbReference>
<dbReference type="eggNOG" id="COG2907">
    <property type="taxonomic scope" value="Bacteria"/>
</dbReference>
<dbReference type="PANTHER" id="PTHR42923:SF17">
    <property type="entry name" value="AMINE OXIDASE DOMAIN-CONTAINING PROTEIN"/>
    <property type="match status" value="1"/>
</dbReference>
<dbReference type="GO" id="GO:0016491">
    <property type="term" value="F:oxidoreductase activity"/>
    <property type="evidence" value="ECO:0007669"/>
    <property type="project" value="InterPro"/>
</dbReference>
<dbReference type="STRING" id="583355.Caka_1523"/>
<name>D5EJE3_CORAD</name>
<dbReference type="AlphaFoldDB" id="D5EJE3"/>
<gene>
    <name evidence="2" type="ordered locus">Caka_1523</name>
</gene>
<organism evidence="2 3">
    <name type="scientific">Coraliomargarita akajimensis (strain DSM 45221 / IAM 15411 / JCM 23193 / KCTC 12865 / 04OKA010-24)</name>
    <dbReference type="NCBI Taxonomy" id="583355"/>
    <lineage>
        <taxon>Bacteria</taxon>
        <taxon>Pseudomonadati</taxon>
        <taxon>Verrucomicrobiota</taxon>
        <taxon>Opitutia</taxon>
        <taxon>Puniceicoccales</taxon>
        <taxon>Coraliomargaritaceae</taxon>
        <taxon>Coraliomargarita</taxon>
    </lineage>
</organism>
<keyword evidence="3" id="KW-1185">Reference proteome</keyword>
<protein>
    <submittedName>
        <fullName evidence="2">FAD dependent oxidoreductase</fullName>
    </submittedName>
</protein>
<dbReference type="InterPro" id="IPR002937">
    <property type="entry name" value="Amino_oxidase"/>
</dbReference>
<dbReference type="Gene3D" id="3.30.70.1990">
    <property type="match status" value="1"/>
</dbReference>
<feature type="domain" description="Amine oxidase" evidence="1">
    <location>
        <begin position="17"/>
        <end position="302"/>
    </location>
</feature>
<dbReference type="Gene3D" id="3.50.50.60">
    <property type="entry name" value="FAD/NAD(P)-binding domain"/>
    <property type="match status" value="1"/>
</dbReference>
<evidence type="ECO:0000313" key="3">
    <source>
        <dbReference type="Proteomes" id="UP000000925"/>
    </source>
</evidence>
<dbReference type="Pfam" id="PF01593">
    <property type="entry name" value="Amino_oxidase"/>
    <property type="match status" value="1"/>
</dbReference>
<dbReference type="InterPro" id="IPR036188">
    <property type="entry name" value="FAD/NAD-bd_sf"/>
</dbReference>